<feature type="transmembrane region" description="Helical" evidence="1">
    <location>
        <begin position="20"/>
        <end position="42"/>
    </location>
</feature>
<dbReference type="EMBL" id="BMJI01000008">
    <property type="protein sequence ID" value="GGC90475.1"/>
    <property type="molecule type" value="Genomic_DNA"/>
</dbReference>
<accession>A0ABQ1P3P4</accession>
<dbReference type="Proteomes" id="UP000597761">
    <property type="component" value="Unassembled WGS sequence"/>
</dbReference>
<gene>
    <name evidence="2" type="ORF">GCM10011512_16810</name>
</gene>
<protein>
    <recommendedName>
        <fullName evidence="4">Yip1 domain-containing protein</fullName>
    </recommendedName>
</protein>
<evidence type="ECO:0000313" key="3">
    <source>
        <dbReference type="Proteomes" id="UP000597761"/>
    </source>
</evidence>
<comment type="caution">
    <text evidence="2">The sequence shown here is derived from an EMBL/GenBank/DDBJ whole genome shotgun (WGS) entry which is preliminary data.</text>
</comment>
<keyword evidence="1" id="KW-0472">Membrane</keyword>
<feature type="transmembrane region" description="Helical" evidence="1">
    <location>
        <begin position="173"/>
        <end position="196"/>
    </location>
</feature>
<organism evidence="2 3">
    <name type="scientific">Tersicoccus solisilvae</name>
    <dbReference type="NCBI Taxonomy" id="1882339"/>
    <lineage>
        <taxon>Bacteria</taxon>
        <taxon>Bacillati</taxon>
        <taxon>Actinomycetota</taxon>
        <taxon>Actinomycetes</taxon>
        <taxon>Micrococcales</taxon>
        <taxon>Micrococcaceae</taxon>
        <taxon>Tersicoccus</taxon>
    </lineage>
</organism>
<keyword evidence="1" id="KW-1133">Transmembrane helix</keyword>
<sequence>MPEMALSIGTNPVSGALRAPFTGFIAVVGAVCLALCTAGYLAGADLSSLAGEPGRTGYAGPMDALTEIALRNGSAALGLLAGIVTFGLFSGVLLGVICLYFGVLARIALDLRGSSWWWEYLPFASVELLGFLVIASGGMYPAVRSIAAVLRRPPRGGVLATILRTYLTTTGRLLVPLAVGVGLLVLASVLEILWGVTYS</sequence>
<proteinExistence type="predicted"/>
<feature type="transmembrane region" description="Helical" evidence="1">
    <location>
        <begin position="77"/>
        <end position="103"/>
    </location>
</feature>
<evidence type="ECO:0000256" key="1">
    <source>
        <dbReference type="SAM" id="Phobius"/>
    </source>
</evidence>
<feature type="transmembrane region" description="Helical" evidence="1">
    <location>
        <begin position="123"/>
        <end position="143"/>
    </location>
</feature>
<name>A0ABQ1P3P4_9MICC</name>
<keyword evidence="3" id="KW-1185">Reference proteome</keyword>
<keyword evidence="1" id="KW-0812">Transmembrane</keyword>
<evidence type="ECO:0008006" key="4">
    <source>
        <dbReference type="Google" id="ProtNLM"/>
    </source>
</evidence>
<evidence type="ECO:0000313" key="2">
    <source>
        <dbReference type="EMBL" id="GGC90475.1"/>
    </source>
</evidence>
<reference evidence="3" key="1">
    <citation type="journal article" date="2019" name="Int. J. Syst. Evol. Microbiol.">
        <title>The Global Catalogue of Microorganisms (GCM) 10K type strain sequencing project: providing services to taxonomists for standard genome sequencing and annotation.</title>
        <authorList>
            <consortium name="The Broad Institute Genomics Platform"/>
            <consortium name="The Broad Institute Genome Sequencing Center for Infectious Disease"/>
            <person name="Wu L."/>
            <person name="Ma J."/>
        </authorList>
    </citation>
    <scope>NUCLEOTIDE SEQUENCE [LARGE SCALE GENOMIC DNA]</scope>
    <source>
        <strain evidence="3">CGMCC 1.15480</strain>
    </source>
</reference>